<proteinExistence type="predicted"/>
<accession>A0A7S0BIN5</accession>
<dbReference type="InterPro" id="IPR036410">
    <property type="entry name" value="HSP_DnaJ_Cys-rich_dom_sf"/>
</dbReference>
<dbReference type="PROSITE" id="PS51318">
    <property type="entry name" value="TAT"/>
    <property type="match status" value="1"/>
</dbReference>
<dbReference type="EMBL" id="HBEK01009171">
    <property type="protein sequence ID" value="CAD8395084.1"/>
    <property type="molecule type" value="Transcribed_RNA"/>
</dbReference>
<reference evidence="1" key="1">
    <citation type="submission" date="2021-01" db="EMBL/GenBank/DDBJ databases">
        <authorList>
            <person name="Corre E."/>
            <person name="Pelletier E."/>
            <person name="Niang G."/>
            <person name="Scheremetjew M."/>
            <person name="Finn R."/>
            <person name="Kale V."/>
            <person name="Holt S."/>
            <person name="Cochrane G."/>
            <person name="Meng A."/>
            <person name="Brown T."/>
            <person name="Cohen L."/>
        </authorList>
    </citation>
    <scope>NUCLEOTIDE SEQUENCE</scope>
    <source>
        <strain evidence="1">UTEX LB 2760</strain>
    </source>
</reference>
<dbReference type="AlphaFoldDB" id="A0A7S0BIN5"/>
<protein>
    <recommendedName>
        <fullName evidence="2">CR-type domain-containing protein</fullName>
    </recommendedName>
</protein>
<sequence>MGFLLSGESGILRKEHTKCRACCDFSRRDVLKLGGAFAIAGWLPLPARAAKEWKPEELCRNCSGRGLQECSFCLGTGLFELGDSIAMSTQVCPNCSGRGSIVCPSCVGLGLRNVKGVLRDGSNDGSLRVKKDGSIEILNCEAFPSCSSRA</sequence>
<dbReference type="SUPFAM" id="SSF57938">
    <property type="entry name" value="DnaJ/Hsp40 cysteine-rich domain"/>
    <property type="match status" value="1"/>
</dbReference>
<gene>
    <name evidence="1" type="ORF">RMAR0315_LOCUS5070</name>
</gene>
<organism evidence="1">
    <name type="scientific">Rhodosorus marinus</name>
    <dbReference type="NCBI Taxonomy" id="101924"/>
    <lineage>
        <taxon>Eukaryota</taxon>
        <taxon>Rhodophyta</taxon>
        <taxon>Stylonematophyceae</taxon>
        <taxon>Stylonematales</taxon>
        <taxon>Stylonemataceae</taxon>
        <taxon>Rhodosorus</taxon>
    </lineage>
</organism>
<evidence type="ECO:0000313" key="1">
    <source>
        <dbReference type="EMBL" id="CAD8395084.1"/>
    </source>
</evidence>
<dbReference type="InterPro" id="IPR006311">
    <property type="entry name" value="TAT_signal"/>
</dbReference>
<dbReference type="Gene3D" id="2.10.230.10">
    <property type="entry name" value="Heat shock protein DnaJ, cysteine-rich domain"/>
    <property type="match status" value="1"/>
</dbReference>
<evidence type="ECO:0008006" key="2">
    <source>
        <dbReference type="Google" id="ProtNLM"/>
    </source>
</evidence>
<name>A0A7S0BIN5_9RHOD</name>